<dbReference type="Proteomes" id="UP001055879">
    <property type="component" value="Linkage Group LG06"/>
</dbReference>
<reference evidence="2" key="1">
    <citation type="journal article" date="2022" name="Mol. Ecol. Resour.">
        <title>The genomes of chicory, endive, great burdock and yacon provide insights into Asteraceae palaeo-polyploidization history and plant inulin production.</title>
        <authorList>
            <person name="Fan W."/>
            <person name="Wang S."/>
            <person name="Wang H."/>
            <person name="Wang A."/>
            <person name="Jiang F."/>
            <person name="Liu H."/>
            <person name="Zhao H."/>
            <person name="Xu D."/>
            <person name="Zhang Y."/>
        </authorList>
    </citation>
    <scope>NUCLEOTIDE SEQUENCE [LARGE SCALE GENOMIC DNA]</scope>
    <source>
        <strain evidence="2">cv. Niubang</strain>
    </source>
</reference>
<dbReference type="EMBL" id="CM042052">
    <property type="protein sequence ID" value="KAI3718549.1"/>
    <property type="molecule type" value="Genomic_DNA"/>
</dbReference>
<accession>A0ACB9B843</accession>
<evidence type="ECO:0000313" key="2">
    <source>
        <dbReference type="Proteomes" id="UP001055879"/>
    </source>
</evidence>
<name>A0ACB9B843_ARCLA</name>
<sequence>MGRGSLLRDMGLLLEMICSQRDGKERVWPKEVVRVNLLRFDPKRYGVGFVSSSLMIMFSGLMHKGVEDDSWVTPRRRRRNRLGRCRGGGGAIVCDVEKEELVIRGDG</sequence>
<proteinExistence type="predicted"/>
<organism evidence="1 2">
    <name type="scientific">Arctium lappa</name>
    <name type="common">Greater burdock</name>
    <name type="synonym">Lappa major</name>
    <dbReference type="NCBI Taxonomy" id="4217"/>
    <lineage>
        <taxon>Eukaryota</taxon>
        <taxon>Viridiplantae</taxon>
        <taxon>Streptophyta</taxon>
        <taxon>Embryophyta</taxon>
        <taxon>Tracheophyta</taxon>
        <taxon>Spermatophyta</taxon>
        <taxon>Magnoliopsida</taxon>
        <taxon>eudicotyledons</taxon>
        <taxon>Gunneridae</taxon>
        <taxon>Pentapetalae</taxon>
        <taxon>asterids</taxon>
        <taxon>campanulids</taxon>
        <taxon>Asterales</taxon>
        <taxon>Asteraceae</taxon>
        <taxon>Carduoideae</taxon>
        <taxon>Cardueae</taxon>
        <taxon>Arctiinae</taxon>
        <taxon>Arctium</taxon>
    </lineage>
</organism>
<keyword evidence="2" id="KW-1185">Reference proteome</keyword>
<reference evidence="1 2" key="2">
    <citation type="journal article" date="2022" name="Mol. Ecol. Resour.">
        <title>The genomes of chicory, endive, great burdock and yacon provide insights into Asteraceae paleo-polyploidization history and plant inulin production.</title>
        <authorList>
            <person name="Fan W."/>
            <person name="Wang S."/>
            <person name="Wang H."/>
            <person name="Wang A."/>
            <person name="Jiang F."/>
            <person name="Liu H."/>
            <person name="Zhao H."/>
            <person name="Xu D."/>
            <person name="Zhang Y."/>
        </authorList>
    </citation>
    <scope>NUCLEOTIDE SEQUENCE [LARGE SCALE GENOMIC DNA]</scope>
    <source>
        <strain evidence="2">cv. Niubang</strain>
    </source>
</reference>
<evidence type="ECO:0000313" key="1">
    <source>
        <dbReference type="EMBL" id="KAI3718549.1"/>
    </source>
</evidence>
<protein>
    <submittedName>
        <fullName evidence="1">Uncharacterized protein</fullName>
    </submittedName>
</protein>
<gene>
    <name evidence="1" type="ORF">L6452_19426</name>
</gene>
<comment type="caution">
    <text evidence="1">The sequence shown here is derived from an EMBL/GenBank/DDBJ whole genome shotgun (WGS) entry which is preliminary data.</text>
</comment>